<dbReference type="InterPro" id="IPR050638">
    <property type="entry name" value="AA-Vitamin_Transporters"/>
</dbReference>
<accession>A0A1W6LG35</accession>
<dbReference type="EMBL" id="CP015118">
    <property type="protein sequence ID" value="ARN23176.1"/>
    <property type="molecule type" value="Genomic_DNA"/>
</dbReference>
<dbReference type="STRING" id="946333.A4W93_26550"/>
<dbReference type="AlphaFoldDB" id="A0A1W6LG35"/>
<evidence type="ECO:0000256" key="4">
    <source>
        <dbReference type="ARBA" id="ARBA00022989"/>
    </source>
</evidence>
<dbReference type="RefSeq" id="WP_085753492.1">
    <property type="nucleotide sequence ID" value="NZ_BSPR01000017.1"/>
</dbReference>
<proteinExistence type="inferred from homology"/>
<reference evidence="6 7" key="1">
    <citation type="submission" date="2016-04" db="EMBL/GenBank/DDBJ databases">
        <title>Complete genome sequence of natural rubber-degrading, novel Gram-negative bacterium, Rhizobacter gummiphilus strain NS21.</title>
        <authorList>
            <person name="Tabata M."/>
            <person name="Kasai D."/>
            <person name="Fukuda M."/>
        </authorList>
    </citation>
    <scope>NUCLEOTIDE SEQUENCE [LARGE SCALE GENOMIC DNA]</scope>
    <source>
        <strain evidence="6 7">NS21</strain>
    </source>
</reference>
<dbReference type="KEGG" id="rgu:A4W93_26550"/>
<dbReference type="Pfam" id="PF00892">
    <property type="entry name" value="EamA"/>
    <property type="match status" value="2"/>
</dbReference>
<evidence type="ECO:0000256" key="3">
    <source>
        <dbReference type="ARBA" id="ARBA00022692"/>
    </source>
</evidence>
<organism evidence="6 7">
    <name type="scientific">Piscinibacter gummiphilus</name>
    <dbReference type="NCBI Taxonomy" id="946333"/>
    <lineage>
        <taxon>Bacteria</taxon>
        <taxon>Pseudomonadati</taxon>
        <taxon>Pseudomonadota</taxon>
        <taxon>Betaproteobacteria</taxon>
        <taxon>Burkholderiales</taxon>
        <taxon>Sphaerotilaceae</taxon>
        <taxon>Piscinibacter</taxon>
    </lineage>
</organism>
<comment type="subcellular location">
    <subcellularLocation>
        <location evidence="1">Membrane</location>
        <topology evidence="1">Multi-pass membrane protein</topology>
    </subcellularLocation>
</comment>
<dbReference type="OrthoDB" id="184388at2"/>
<evidence type="ECO:0000313" key="7">
    <source>
        <dbReference type="Proteomes" id="UP000193427"/>
    </source>
</evidence>
<sequence length="308" mass="32970">MPDRHAHLDRLAVALVIGCSFLWGLNQVAVKAIVGEVPPLAQAALRSLLGVVLVLAWARWRGIPMGARDGTLAGGLAAGTLFGAEFACVFLGLQYTTASRMIVFIYLAPFVVALGMPFVSHAERLTRTQLAGLLLAFAGVAFAFAEGFTQPAAGPRQWLGDTLGVVAAVLWGATTLVIRASRLASAPPEKTLAWQLGVSGLLLALGSWWHGDHWTLTLSPLAWTSLTFQVAIVVFASYLVWFWLVRHYRATQLSAFTLLTPVFGLLLGVVLLGEPVTARLLVALAGVVAGIALVNRQPRMRRTSDVVE</sequence>
<comment type="similarity">
    <text evidence="2">Belongs to the EamA transporter family.</text>
</comment>
<name>A0A1W6LG35_9BURK</name>
<keyword evidence="4" id="KW-1133">Transmembrane helix</keyword>
<dbReference type="SUPFAM" id="SSF103481">
    <property type="entry name" value="Multidrug resistance efflux transporter EmrE"/>
    <property type="match status" value="2"/>
</dbReference>
<dbReference type="InterPro" id="IPR037185">
    <property type="entry name" value="EmrE-like"/>
</dbReference>
<evidence type="ECO:0000256" key="1">
    <source>
        <dbReference type="ARBA" id="ARBA00004141"/>
    </source>
</evidence>
<evidence type="ECO:0000256" key="5">
    <source>
        <dbReference type="ARBA" id="ARBA00023136"/>
    </source>
</evidence>
<keyword evidence="3" id="KW-0812">Transmembrane</keyword>
<evidence type="ECO:0000256" key="2">
    <source>
        <dbReference type="ARBA" id="ARBA00007362"/>
    </source>
</evidence>
<protein>
    <submittedName>
        <fullName evidence="6">Multidrug DMT transporter permease</fullName>
    </submittedName>
</protein>
<gene>
    <name evidence="6" type="ORF">A4W93_26550</name>
</gene>
<dbReference type="GO" id="GO:0016020">
    <property type="term" value="C:membrane"/>
    <property type="evidence" value="ECO:0007669"/>
    <property type="project" value="UniProtKB-SubCell"/>
</dbReference>
<dbReference type="PANTHER" id="PTHR32322">
    <property type="entry name" value="INNER MEMBRANE TRANSPORTER"/>
    <property type="match status" value="1"/>
</dbReference>
<keyword evidence="5" id="KW-0472">Membrane</keyword>
<dbReference type="PANTHER" id="PTHR32322:SF2">
    <property type="entry name" value="EAMA DOMAIN-CONTAINING PROTEIN"/>
    <property type="match status" value="1"/>
</dbReference>
<evidence type="ECO:0000313" key="6">
    <source>
        <dbReference type="EMBL" id="ARN23176.1"/>
    </source>
</evidence>
<keyword evidence="7" id="KW-1185">Reference proteome</keyword>
<dbReference type="Proteomes" id="UP000193427">
    <property type="component" value="Chromosome"/>
</dbReference>
<dbReference type="InterPro" id="IPR000620">
    <property type="entry name" value="EamA_dom"/>
</dbReference>